<dbReference type="Proteomes" id="UP000621436">
    <property type="component" value="Unassembled WGS sequence"/>
</dbReference>
<keyword evidence="10" id="KW-1185">Reference proteome</keyword>
<feature type="transmembrane region" description="Helical" evidence="7">
    <location>
        <begin position="357"/>
        <end position="380"/>
    </location>
</feature>
<evidence type="ECO:0000256" key="6">
    <source>
        <dbReference type="ARBA" id="ARBA00023136"/>
    </source>
</evidence>
<reference evidence="9" key="1">
    <citation type="submission" date="2020-11" db="EMBL/GenBank/DDBJ databases">
        <title>Halonatronomonas betainensis gen. nov., sp. nov. a novel haloalkaliphilic representative of the family Halanaerobiacae capable of betaine degradation.</title>
        <authorList>
            <person name="Boltyanskaya Y."/>
            <person name="Kevbrin V."/>
            <person name="Detkova E."/>
            <person name="Grouzdev D.S."/>
            <person name="Koziaeva V."/>
            <person name="Zhilina T."/>
        </authorList>
    </citation>
    <scope>NUCLEOTIDE SEQUENCE</scope>
    <source>
        <strain evidence="9">Z-7014</strain>
    </source>
</reference>
<comment type="caution">
    <text evidence="9">The sequence shown here is derived from an EMBL/GenBank/DDBJ whole genome shotgun (WGS) entry which is preliminary data.</text>
</comment>
<keyword evidence="6 7" id="KW-0472">Membrane</keyword>
<feature type="transmembrane region" description="Helical" evidence="7">
    <location>
        <begin position="259"/>
        <end position="280"/>
    </location>
</feature>
<dbReference type="PANTHER" id="PTHR43266">
    <property type="entry name" value="MACROLIDE-EFFLUX PROTEIN"/>
    <property type="match status" value="1"/>
</dbReference>
<proteinExistence type="predicted"/>
<dbReference type="GO" id="GO:0022857">
    <property type="term" value="F:transmembrane transporter activity"/>
    <property type="evidence" value="ECO:0007669"/>
    <property type="project" value="InterPro"/>
</dbReference>
<dbReference type="Gene3D" id="1.20.1250.20">
    <property type="entry name" value="MFS general substrate transporter like domains"/>
    <property type="match status" value="1"/>
</dbReference>
<keyword evidence="3" id="KW-1003">Cell membrane</keyword>
<dbReference type="Pfam" id="PF07690">
    <property type="entry name" value="MFS_1"/>
    <property type="match status" value="1"/>
</dbReference>
<evidence type="ECO:0000313" key="10">
    <source>
        <dbReference type="Proteomes" id="UP000621436"/>
    </source>
</evidence>
<feature type="domain" description="Major facilitator superfamily (MFS) profile" evidence="8">
    <location>
        <begin position="11"/>
        <end position="410"/>
    </location>
</feature>
<dbReference type="RefSeq" id="WP_270452274.1">
    <property type="nucleotide sequence ID" value="NZ_JADPIE010000001.1"/>
</dbReference>
<evidence type="ECO:0000256" key="7">
    <source>
        <dbReference type="SAM" id="Phobius"/>
    </source>
</evidence>
<dbReference type="SUPFAM" id="SSF103473">
    <property type="entry name" value="MFS general substrate transporter"/>
    <property type="match status" value="1"/>
</dbReference>
<feature type="transmembrane region" description="Helical" evidence="7">
    <location>
        <begin position="292"/>
        <end position="311"/>
    </location>
</feature>
<sequence length="426" mass="46183">MENKSIWRNKDFILLFTGGFVSRIGSGIHNIALVWFVLELTGSGTTTGILLALSTLPAVLIGPFGGLIADRVNRKLLIVGNDFLRGGIVLILGWAIYSGQTSFFLLGFATVLISISGAFFNPAVSAVFPNLVRPENLEKANSLENISMNFTQIIGAAAGGILIGTLGIAGAFFFNGISFILSGISELFIDIPPISQEADTKESFIADFKFGINFLTDRRELLGLFIIFLFLNFLFGGLFSVGLPYIYNQILEINEMLFGLAKSTFPVGAILGSILINYIAIKNNIKFLGKTLTAQSSLLVLMGLPLSYYGLNNLSVMNIYIILTVLLVLLGILNAMANIPIITIFQKMIPDNLRGRVFGLLGTFTQGLTPISMGLMGILFDHISPSILFIVSGVLAVLISYSIIHLSEFDSLNSSMKEPALKQELI</sequence>
<feature type="transmembrane region" description="Helical" evidence="7">
    <location>
        <begin position="49"/>
        <end position="69"/>
    </location>
</feature>
<organism evidence="9 10">
    <name type="scientific">Halonatronomonas betaini</name>
    <dbReference type="NCBI Taxonomy" id="2778430"/>
    <lineage>
        <taxon>Bacteria</taxon>
        <taxon>Bacillati</taxon>
        <taxon>Bacillota</taxon>
        <taxon>Clostridia</taxon>
        <taxon>Halanaerobiales</taxon>
        <taxon>Halarsenatibacteraceae</taxon>
        <taxon>Halonatronomonas</taxon>
    </lineage>
</organism>
<dbReference type="GO" id="GO:0005886">
    <property type="term" value="C:plasma membrane"/>
    <property type="evidence" value="ECO:0007669"/>
    <property type="project" value="UniProtKB-SubCell"/>
</dbReference>
<feature type="transmembrane region" description="Helical" evidence="7">
    <location>
        <begin position="317"/>
        <end position="345"/>
    </location>
</feature>
<dbReference type="PROSITE" id="PS50850">
    <property type="entry name" value="MFS"/>
    <property type="match status" value="1"/>
</dbReference>
<protein>
    <submittedName>
        <fullName evidence="9">MFS transporter</fullName>
    </submittedName>
</protein>
<dbReference type="InterPro" id="IPR011701">
    <property type="entry name" value="MFS"/>
</dbReference>
<evidence type="ECO:0000313" key="9">
    <source>
        <dbReference type="EMBL" id="MBF8435631.1"/>
    </source>
</evidence>
<evidence type="ECO:0000256" key="1">
    <source>
        <dbReference type="ARBA" id="ARBA00004651"/>
    </source>
</evidence>
<feature type="transmembrane region" description="Helical" evidence="7">
    <location>
        <begin position="12"/>
        <end position="37"/>
    </location>
</feature>
<keyword evidence="2" id="KW-0813">Transport</keyword>
<keyword evidence="4 7" id="KW-0812">Transmembrane</keyword>
<dbReference type="InterPro" id="IPR036259">
    <property type="entry name" value="MFS_trans_sf"/>
</dbReference>
<name>A0A931ASZ4_9FIRM</name>
<evidence type="ECO:0000256" key="5">
    <source>
        <dbReference type="ARBA" id="ARBA00022989"/>
    </source>
</evidence>
<dbReference type="PANTHER" id="PTHR43266:SF9">
    <property type="entry name" value="PERMEASE, MAJOR FACILITATOR SUPERFAMILY-RELATED"/>
    <property type="match status" value="1"/>
</dbReference>
<dbReference type="EMBL" id="JADPIE010000001">
    <property type="protein sequence ID" value="MBF8435631.1"/>
    <property type="molecule type" value="Genomic_DNA"/>
</dbReference>
<evidence type="ECO:0000259" key="8">
    <source>
        <dbReference type="PROSITE" id="PS50850"/>
    </source>
</evidence>
<comment type="subcellular location">
    <subcellularLocation>
        <location evidence="1">Cell membrane</location>
        <topology evidence="1">Multi-pass membrane protein</topology>
    </subcellularLocation>
</comment>
<evidence type="ECO:0000256" key="3">
    <source>
        <dbReference type="ARBA" id="ARBA00022475"/>
    </source>
</evidence>
<gene>
    <name evidence="9" type="ORF">I0Q91_00935</name>
</gene>
<evidence type="ECO:0000256" key="4">
    <source>
        <dbReference type="ARBA" id="ARBA00022692"/>
    </source>
</evidence>
<dbReference type="InterPro" id="IPR020846">
    <property type="entry name" value="MFS_dom"/>
</dbReference>
<accession>A0A931ASZ4</accession>
<dbReference type="AlphaFoldDB" id="A0A931ASZ4"/>
<feature type="transmembrane region" description="Helical" evidence="7">
    <location>
        <begin position="386"/>
        <end position="407"/>
    </location>
</feature>
<feature type="transmembrane region" description="Helical" evidence="7">
    <location>
        <begin position="149"/>
        <end position="166"/>
    </location>
</feature>
<evidence type="ECO:0000256" key="2">
    <source>
        <dbReference type="ARBA" id="ARBA00022448"/>
    </source>
</evidence>
<dbReference type="CDD" id="cd06173">
    <property type="entry name" value="MFS_MefA_like"/>
    <property type="match status" value="1"/>
</dbReference>
<keyword evidence="5 7" id="KW-1133">Transmembrane helix</keyword>
<feature type="transmembrane region" description="Helical" evidence="7">
    <location>
        <begin position="221"/>
        <end position="247"/>
    </location>
</feature>